<comment type="caution">
    <text evidence="2">The sequence shown here is derived from an EMBL/GenBank/DDBJ whole genome shotgun (WGS) entry which is preliminary data.</text>
</comment>
<dbReference type="Gene3D" id="3.80.10.10">
    <property type="entry name" value="Ribonuclease Inhibitor"/>
    <property type="match status" value="1"/>
</dbReference>
<dbReference type="Proteomes" id="UP001304895">
    <property type="component" value="Unassembled WGS sequence"/>
</dbReference>
<sequence length="308" mass="34832">ISLTQLPPEILLAIFDLLDSEFFHQDVGRLTVSRRWYDFAWPVFAEHVELQTAKSLAAFTAAEGLLERANPHMTSLILSLDNASLNLGRLPVTDDDRGRWMTSVQSALARLNVGLQQCSRLRSLRLRFLIYDAYLLADNLLELVATRHLTSLYIDGAGSGRLYRGSEISTHPCFCRSISPLLRTLRRFHCRLDFVCPRLLDTPADGALVDLEELVINLSRPIVAGEGYSYSRRCQPTFPGRFPGSDLSLVRLKRDMETQAASLARRMKNPRMVRVMSHELPALGVFAFDVLREQHLRLEPGAEWNARG</sequence>
<dbReference type="Pfam" id="PF12937">
    <property type="entry name" value="F-box-like"/>
    <property type="match status" value="1"/>
</dbReference>
<reference evidence="2" key="1">
    <citation type="journal article" date="2023" name="Mol. Phylogenet. Evol.">
        <title>Genome-scale phylogeny and comparative genomics of the fungal order Sordariales.</title>
        <authorList>
            <person name="Hensen N."/>
            <person name="Bonometti L."/>
            <person name="Westerberg I."/>
            <person name="Brannstrom I.O."/>
            <person name="Guillou S."/>
            <person name="Cros-Aarteil S."/>
            <person name="Calhoun S."/>
            <person name="Haridas S."/>
            <person name="Kuo A."/>
            <person name="Mondo S."/>
            <person name="Pangilinan J."/>
            <person name="Riley R."/>
            <person name="LaButti K."/>
            <person name="Andreopoulos B."/>
            <person name="Lipzen A."/>
            <person name="Chen C."/>
            <person name="Yan M."/>
            <person name="Daum C."/>
            <person name="Ng V."/>
            <person name="Clum A."/>
            <person name="Steindorff A."/>
            <person name="Ohm R.A."/>
            <person name="Martin F."/>
            <person name="Silar P."/>
            <person name="Natvig D.O."/>
            <person name="Lalanne C."/>
            <person name="Gautier V."/>
            <person name="Ament-Velasquez S.L."/>
            <person name="Kruys A."/>
            <person name="Hutchinson M.I."/>
            <person name="Powell A.J."/>
            <person name="Barry K."/>
            <person name="Miller A.N."/>
            <person name="Grigoriev I.V."/>
            <person name="Debuchy R."/>
            <person name="Gladieux P."/>
            <person name="Hiltunen Thoren M."/>
            <person name="Johannesson H."/>
        </authorList>
    </citation>
    <scope>NUCLEOTIDE SEQUENCE</scope>
    <source>
        <strain evidence="2">CBS 123565</strain>
    </source>
</reference>
<keyword evidence="3" id="KW-1185">Reference proteome</keyword>
<protein>
    <recommendedName>
        <fullName evidence="1">F-box domain-containing protein</fullName>
    </recommendedName>
</protein>
<feature type="non-terminal residue" evidence="2">
    <location>
        <position position="308"/>
    </location>
</feature>
<evidence type="ECO:0000259" key="1">
    <source>
        <dbReference type="Pfam" id="PF12937"/>
    </source>
</evidence>
<dbReference type="AlphaFoldDB" id="A0AAN6UFY4"/>
<name>A0AAN6UFY4_9PEZI</name>
<feature type="domain" description="F-box" evidence="1">
    <location>
        <begin position="4"/>
        <end position="40"/>
    </location>
</feature>
<dbReference type="InterPro" id="IPR001810">
    <property type="entry name" value="F-box_dom"/>
</dbReference>
<organism evidence="2 3">
    <name type="scientific">Trichocladium antarcticum</name>
    <dbReference type="NCBI Taxonomy" id="1450529"/>
    <lineage>
        <taxon>Eukaryota</taxon>
        <taxon>Fungi</taxon>
        <taxon>Dikarya</taxon>
        <taxon>Ascomycota</taxon>
        <taxon>Pezizomycotina</taxon>
        <taxon>Sordariomycetes</taxon>
        <taxon>Sordariomycetidae</taxon>
        <taxon>Sordariales</taxon>
        <taxon>Chaetomiaceae</taxon>
        <taxon>Trichocladium</taxon>
    </lineage>
</organism>
<feature type="non-terminal residue" evidence="2">
    <location>
        <position position="1"/>
    </location>
</feature>
<evidence type="ECO:0000313" key="2">
    <source>
        <dbReference type="EMBL" id="KAK4132150.1"/>
    </source>
</evidence>
<accession>A0AAN6UFY4</accession>
<dbReference type="EMBL" id="MU853419">
    <property type="protein sequence ID" value="KAK4132150.1"/>
    <property type="molecule type" value="Genomic_DNA"/>
</dbReference>
<gene>
    <name evidence="2" type="ORF">BT67DRAFT_348132</name>
</gene>
<proteinExistence type="predicted"/>
<evidence type="ECO:0000313" key="3">
    <source>
        <dbReference type="Proteomes" id="UP001304895"/>
    </source>
</evidence>
<dbReference type="InterPro" id="IPR032675">
    <property type="entry name" value="LRR_dom_sf"/>
</dbReference>
<dbReference type="CDD" id="cd09917">
    <property type="entry name" value="F-box_SF"/>
    <property type="match status" value="1"/>
</dbReference>
<reference evidence="2" key="2">
    <citation type="submission" date="2023-05" db="EMBL/GenBank/DDBJ databases">
        <authorList>
            <consortium name="Lawrence Berkeley National Laboratory"/>
            <person name="Steindorff A."/>
            <person name="Hensen N."/>
            <person name="Bonometti L."/>
            <person name="Westerberg I."/>
            <person name="Brannstrom I.O."/>
            <person name="Guillou S."/>
            <person name="Cros-Aarteil S."/>
            <person name="Calhoun S."/>
            <person name="Haridas S."/>
            <person name="Kuo A."/>
            <person name="Mondo S."/>
            <person name="Pangilinan J."/>
            <person name="Riley R."/>
            <person name="Labutti K."/>
            <person name="Andreopoulos B."/>
            <person name="Lipzen A."/>
            <person name="Chen C."/>
            <person name="Yanf M."/>
            <person name="Daum C."/>
            <person name="Ng V."/>
            <person name="Clum A."/>
            <person name="Ohm R."/>
            <person name="Martin F."/>
            <person name="Silar P."/>
            <person name="Natvig D."/>
            <person name="Lalanne C."/>
            <person name="Gautier V."/>
            <person name="Ament-Velasquez S.L."/>
            <person name="Kruys A."/>
            <person name="Hutchinson M.I."/>
            <person name="Powell A.J."/>
            <person name="Barry K."/>
            <person name="Miller A.N."/>
            <person name="Grigoriev I.V."/>
            <person name="Debuchy R."/>
            <person name="Gladieux P."/>
            <person name="Thoren M.H."/>
            <person name="Johannesson H."/>
        </authorList>
    </citation>
    <scope>NUCLEOTIDE SEQUENCE</scope>
    <source>
        <strain evidence="2">CBS 123565</strain>
    </source>
</reference>